<dbReference type="Pfam" id="PF00232">
    <property type="entry name" value="Glyco_hydro_1"/>
    <property type="match status" value="1"/>
</dbReference>
<dbReference type="PANTHER" id="PTHR10353:SF29">
    <property type="entry name" value="BETA-GLUCOSIDASE 11"/>
    <property type="match status" value="1"/>
</dbReference>
<evidence type="ECO:0000256" key="1">
    <source>
        <dbReference type="ARBA" id="ARBA00010838"/>
    </source>
</evidence>
<dbReference type="Gene3D" id="3.20.20.80">
    <property type="entry name" value="Glycosidases"/>
    <property type="match status" value="1"/>
</dbReference>
<keyword evidence="2" id="KW-0378">Hydrolase</keyword>
<dbReference type="AlphaFoldDB" id="A0A835M0P2"/>
<organism evidence="6 7">
    <name type="scientific">Coptis chinensis</name>
    <dbReference type="NCBI Taxonomy" id="261450"/>
    <lineage>
        <taxon>Eukaryota</taxon>
        <taxon>Viridiplantae</taxon>
        <taxon>Streptophyta</taxon>
        <taxon>Embryophyta</taxon>
        <taxon>Tracheophyta</taxon>
        <taxon>Spermatophyta</taxon>
        <taxon>Magnoliopsida</taxon>
        <taxon>Ranunculales</taxon>
        <taxon>Ranunculaceae</taxon>
        <taxon>Coptidoideae</taxon>
        <taxon>Coptis</taxon>
    </lineage>
</organism>
<evidence type="ECO:0000256" key="5">
    <source>
        <dbReference type="SAM" id="SignalP"/>
    </source>
</evidence>
<evidence type="ECO:0000313" key="6">
    <source>
        <dbReference type="EMBL" id="KAF9615293.1"/>
    </source>
</evidence>
<protein>
    <recommendedName>
        <fullName evidence="8">Beta-glucosidase</fullName>
    </recommendedName>
</protein>
<dbReference type="GO" id="GO:0008422">
    <property type="term" value="F:beta-glucosidase activity"/>
    <property type="evidence" value="ECO:0007669"/>
    <property type="project" value="TreeGrafter"/>
</dbReference>
<evidence type="ECO:0000256" key="3">
    <source>
        <dbReference type="RuleBase" id="RU003690"/>
    </source>
</evidence>
<dbReference type="PANTHER" id="PTHR10353">
    <property type="entry name" value="GLYCOSYL HYDROLASE"/>
    <property type="match status" value="1"/>
</dbReference>
<dbReference type="InterPro" id="IPR017853">
    <property type="entry name" value="GH"/>
</dbReference>
<reference evidence="6 7" key="1">
    <citation type="submission" date="2020-10" db="EMBL/GenBank/DDBJ databases">
        <title>The Coptis chinensis genome and diversification of protoberbering-type alkaloids.</title>
        <authorList>
            <person name="Wang B."/>
            <person name="Shu S."/>
            <person name="Song C."/>
            <person name="Liu Y."/>
        </authorList>
    </citation>
    <scope>NUCLEOTIDE SEQUENCE [LARGE SCALE GENOMIC DNA]</scope>
    <source>
        <strain evidence="6">HL-2020</strain>
        <tissue evidence="6">Leaf</tissue>
    </source>
</reference>
<accession>A0A835M0P2</accession>
<dbReference type="FunFam" id="3.20.20.80:FF:000020">
    <property type="entry name" value="Beta-glucosidase 12"/>
    <property type="match status" value="1"/>
</dbReference>
<proteinExistence type="inferred from homology"/>
<evidence type="ECO:0000313" key="7">
    <source>
        <dbReference type="Proteomes" id="UP000631114"/>
    </source>
</evidence>
<evidence type="ECO:0000256" key="2">
    <source>
        <dbReference type="ARBA" id="ARBA00022801"/>
    </source>
</evidence>
<evidence type="ECO:0000256" key="4">
    <source>
        <dbReference type="SAM" id="MobiDB-lite"/>
    </source>
</evidence>
<dbReference type="PRINTS" id="PR00131">
    <property type="entry name" value="GLHYDRLASE1"/>
</dbReference>
<dbReference type="InterPro" id="IPR001360">
    <property type="entry name" value="Glyco_hydro_1"/>
</dbReference>
<feature type="signal peptide" evidence="5">
    <location>
        <begin position="1"/>
        <end position="21"/>
    </location>
</feature>
<feature type="region of interest" description="Disordered" evidence="4">
    <location>
        <begin position="344"/>
        <end position="364"/>
    </location>
</feature>
<dbReference type="Gene3D" id="1.20.1370.30">
    <property type="match status" value="1"/>
</dbReference>
<gene>
    <name evidence="6" type="ORF">IFM89_022620</name>
</gene>
<feature type="chain" id="PRO_5032443767" description="Beta-glucosidase" evidence="5">
    <location>
        <begin position="22"/>
        <end position="646"/>
    </location>
</feature>
<dbReference type="OrthoDB" id="65569at2759"/>
<dbReference type="GO" id="GO:0005975">
    <property type="term" value="P:carbohydrate metabolic process"/>
    <property type="evidence" value="ECO:0007669"/>
    <property type="project" value="InterPro"/>
</dbReference>
<dbReference type="SUPFAM" id="SSF53223">
    <property type="entry name" value="Aminoacid dehydrogenase-like, N-terminal domain"/>
    <property type="match status" value="1"/>
</dbReference>
<dbReference type="Proteomes" id="UP000631114">
    <property type="component" value="Unassembled WGS sequence"/>
</dbReference>
<comment type="similarity">
    <text evidence="1 3">Belongs to the glycosyl hydrolase 1 family.</text>
</comment>
<name>A0A835M0P2_9MAGN</name>
<keyword evidence="7" id="KW-1185">Reference proteome</keyword>
<dbReference type="SUPFAM" id="SSF51445">
    <property type="entry name" value="(Trans)glycosidases"/>
    <property type="match status" value="1"/>
</dbReference>
<dbReference type="InterPro" id="IPR046346">
    <property type="entry name" value="Aminoacid_DH-like_N_sf"/>
</dbReference>
<dbReference type="EMBL" id="JADFTS010000003">
    <property type="protein sequence ID" value="KAF9615293.1"/>
    <property type="molecule type" value="Genomic_DNA"/>
</dbReference>
<keyword evidence="5" id="KW-0732">Signal</keyword>
<evidence type="ECO:0008006" key="8">
    <source>
        <dbReference type="Google" id="ProtNLM"/>
    </source>
</evidence>
<sequence length="646" mass="72866">MGLQRKLLCLLLAVCVSQCVAIDRSSFPVGFQLGFSTSAYQFEGAAYEDGKGLSIWDTFCKIPGKILGGGNGDVAADVYHRYKEDIQILKSLGTDVFRFSIGWPRVFPGGSRRHGKVNLKGVQYYNNFINELIENGIEPIATIFHWDVPQVLEDEYGGFRSKKILDDFGEFADFCFKQFGDRVKKWVTVNEPSIFATHGYLNGINAPGRCSPPNGNCTGGDSSREPYIVAHNLLLAHTRAVKIYRTKYQEKQKGMIGISLHSDWYMPYSSSQEDVDATQRVLDNTFGLYMDPIVFGDYPLSVKQLVRDRLPVFTDQESKDIKGSFDFIGINHYVTTYVMDNSTFVPPPPSDNPSQEEPDDPKLPDTFAITTSKKNGVDIGPSEGGVEYWKAYPRGIKLLLDYIRTKYGNPPIYITEIGYVTQDNGQPVEDLLQDTDRIQYIKDTLNFTLLAMREGADIRGFLLWSYIDNFEWDSGYPFRLGLYYVNYNDDLQRIPKASANWFREAMNQSLRNNIQSFNKTPCRGGVKALSFIKRKISSGGGSEFKQSMESTTLKEMTNGESKLTVGGGVQDVYGEDCVTEDQLVTPWTVSIAKLHFHISLSYACGYTLIRDPQHNKGLAFTEKERDVHYLRGLLPPAVFTQELQVM</sequence>
<comment type="caution">
    <text evidence="6">The sequence shown here is derived from an EMBL/GenBank/DDBJ whole genome shotgun (WGS) entry which is preliminary data.</text>
</comment>